<feature type="compositionally biased region" description="Low complexity" evidence="2">
    <location>
        <begin position="69"/>
        <end position="86"/>
    </location>
</feature>
<feature type="region of interest" description="Disordered" evidence="2">
    <location>
        <begin position="52"/>
        <end position="108"/>
    </location>
</feature>
<keyword evidence="4" id="KW-1185">Reference proteome</keyword>
<organism evidence="3">
    <name type="scientific">Salvia splendens</name>
    <name type="common">Scarlet sage</name>
    <dbReference type="NCBI Taxonomy" id="180675"/>
    <lineage>
        <taxon>Eukaryota</taxon>
        <taxon>Viridiplantae</taxon>
        <taxon>Streptophyta</taxon>
        <taxon>Embryophyta</taxon>
        <taxon>Tracheophyta</taxon>
        <taxon>Spermatophyta</taxon>
        <taxon>Magnoliopsida</taxon>
        <taxon>eudicotyledons</taxon>
        <taxon>Gunneridae</taxon>
        <taxon>Pentapetalae</taxon>
        <taxon>asterids</taxon>
        <taxon>lamiids</taxon>
        <taxon>Lamiales</taxon>
        <taxon>Lamiaceae</taxon>
        <taxon>Nepetoideae</taxon>
        <taxon>Mentheae</taxon>
        <taxon>Salviinae</taxon>
        <taxon>Salvia</taxon>
        <taxon>Salvia subgen. Calosphace</taxon>
        <taxon>core Calosphace</taxon>
    </lineage>
</organism>
<feature type="compositionally biased region" description="Basic residues" evidence="2">
    <location>
        <begin position="91"/>
        <end position="101"/>
    </location>
</feature>
<dbReference type="EMBL" id="PNBA02000013">
    <property type="protein sequence ID" value="KAG6404525.1"/>
    <property type="molecule type" value="Genomic_DNA"/>
</dbReference>
<feature type="region of interest" description="Disordered" evidence="2">
    <location>
        <begin position="1"/>
        <end position="31"/>
    </location>
</feature>
<evidence type="ECO:0000313" key="4">
    <source>
        <dbReference type="Proteomes" id="UP000298416"/>
    </source>
</evidence>
<sequence length="231" mass="24397">MTAEFPHAESSSGLQLGPARQRIPGDVDGRQPHVDPVTLGFAQLNARFDKMDRRIDSVERRPPPRQRAMRPIGTTPTTRGRSTAGNGRSGHLGRGRGRPYRGGRGDHLGRAYSRAGEAALLKAKFFPHGAYHLLLLSSLGPSTTSATTAYGLAFACNDEGSVSGIDLSGADLAGTLDLFHFTALLNLTTFNLSGNYLNGSVPAALGNLTSLTLLDLSNNSFAGAILQRSAA</sequence>
<dbReference type="PANTHER" id="PTHR47988">
    <property type="entry name" value="SOMATIC EMBRYOGENESIS RECEPTOR KINASE 1"/>
    <property type="match status" value="1"/>
</dbReference>
<proteinExistence type="predicted"/>
<reference evidence="3" key="2">
    <citation type="submission" date="2020-08" db="EMBL/GenBank/DDBJ databases">
        <title>Plant Genome Project.</title>
        <authorList>
            <person name="Zhang R.-G."/>
        </authorList>
    </citation>
    <scope>NUCLEOTIDE SEQUENCE</scope>
    <source>
        <strain evidence="3">Huo1</strain>
        <tissue evidence="3">Leaf</tissue>
    </source>
</reference>
<feature type="compositionally biased region" description="Basic and acidic residues" evidence="2">
    <location>
        <begin position="52"/>
        <end position="62"/>
    </location>
</feature>
<gene>
    <name evidence="3" type="ORF">SASPL_136774</name>
</gene>
<dbReference type="Proteomes" id="UP000298416">
    <property type="component" value="Unassembled WGS sequence"/>
</dbReference>
<reference evidence="3" key="1">
    <citation type="submission" date="2018-01" db="EMBL/GenBank/DDBJ databases">
        <authorList>
            <person name="Mao J.F."/>
        </authorList>
    </citation>
    <scope>NUCLEOTIDE SEQUENCE</scope>
    <source>
        <strain evidence="3">Huo1</strain>
        <tissue evidence="3">Leaf</tissue>
    </source>
</reference>
<dbReference type="Gene3D" id="3.80.10.10">
    <property type="entry name" value="Ribonuclease Inhibitor"/>
    <property type="match status" value="1"/>
</dbReference>
<evidence type="ECO:0000313" key="3">
    <source>
        <dbReference type="EMBL" id="KAG6404525.1"/>
    </source>
</evidence>
<dbReference type="InterPro" id="IPR032675">
    <property type="entry name" value="LRR_dom_sf"/>
</dbReference>
<accession>A0A8X8X2C2</accession>
<dbReference type="InterPro" id="IPR001611">
    <property type="entry name" value="Leu-rich_rpt"/>
</dbReference>
<dbReference type="AlphaFoldDB" id="A0A8X8X2C2"/>
<dbReference type="Pfam" id="PF13855">
    <property type="entry name" value="LRR_8"/>
    <property type="match status" value="1"/>
</dbReference>
<evidence type="ECO:0000256" key="1">
    <source>
        <dbReference type="ARBA" id="ARBA00022729"/>
    </source>
</evidence>
<evidence type="ECO:0000256" key="2">
    <source>
        <dbReference type="SAM" id="MobiDB-lite"/>
    </source>
</evidence>
<dbReference type="SUPFAM" id="SSF52058">
    <property type="entry name" value="L domain-like"/>
    <property type="match status" value="1"/>
</dbReference>
<protein>
    <submittedName>
        <fullName evidence="3">Uncharacterized protein</fullName>
    </submittedName>
</protein>
<name>A0A8X8X2C2_SALSN</name>
<keyword evidence="1" id="KW-0732">Signal</keyword>
<comment type="caution">
    <text evidence="3">The sequence shown here is derived from an EMBL/GenBank/DDBJ whole genome shotgun (WGS) entry which is preliminary data.</text>
</comment>